<proteinExistence type="predicted"/>
<dbReference type="WBParaSite" id="SPAL_0001228400.1">
    <property type="protein sequence ID" value="SPAL_0001228400.1"/>
    <property type="gene ID" value="SPAL_0001228400"/>
</dbReference>
<keyword evidence="3" id="KW-1185">Reference proteome</keyword>
<organism evidence="3 4">
    <name type="scientific">Strongyloides papillosus</name>
    <name type="common">Intestinal threadworm</name>
    <dbReference type="NCBI Taxonomy" id="174720"/>
    <lineage>
        <taxon>Eukaryota</taxon>
        <taxon>Metazoa</taxon>
        <taxon>Ecdysozoa</taxon>
        <taxon>Nematoda</taxon>
        <taxon>Chromadorea</taxon>
        <taxon>Rhabditida</taxon>
        <taxon>Tylenchina</taxon>
        <taxon>Panagrolaimomorpha</taxon>
        <taxon>Strongyloidoidea</taxon>
        <taxon>Strongyloididae</taxon>
        <taxon>Strongyloides</taxon>
    </lineage>
</organism>
<name>A0A0N5C2S4_STREA</name>
<keyword evidence="1" id="KW-0238">DNA-binding</keyword>
<evidence type="ECO:0000256" key="1">
    <source>
        <dbReference type="ARBA" id="ARBA00023125"/>
    </source>
</evidence>
<evidence type="ECO:0000313" key="4">
    <source>
        <dbReference type="WBParaSite" id="SPAL_0001228400.1"/>
    </source>
</evidence>
<evidence type="ECO:0000313" key="3">
    <source>
        <dbReference type="Proteomes" id="UP000046392"/>
    </source>
</evidence>
<evidence type="ECO:0000259" key="2">
    <source>
        <dbReference type="Pfam" id="PF16900"/>
    </source>
</evidence>
<dbReference type="InterPro" id="IPR031657">
    <property type="entry name" value="REPA_OB_2"/>
</dbReference>
<dbReference type="Pfam" id="PF16900">
    <property type="entry name" value="REPA_OB_2"/>
    <property type="match status" value="1"/>
</dbReference>
<dbReference type="SUPFAM" id="SSF50249">
    <property type="entry name" value="Nucleic acid-binding proteins"/>
    <property type="match status" value="2"/>
</dbReference>
<reference evidence="4" key="1">
    <citation type="submission" date="2017-02" db="UniProtKB">
        <authorList>
            <consortium name="WormBaseParasite"/>
        </authorList>
    </citation>
    <scope>IDENTIFICATION</scope>
</reference>
<sequence>MSDHVEVEVMPIGSLNSFLREWKISGRVTDKTGWIPVWSARGESRCFNFTITGSDGVFIGARCFEDSCGDAFDVIQFSSWYTITGVGGALIPTSAYYKTSGHRYMIDVKSFTVNIKRDERPMVEERPVVEVEEHPVVELERVKISDVHRSPQLEQVDIMAIVHRMGVPVDVETRDDVIIPKLEMVLMDESGATILLTVWGPDVDRFPREAVAGKPLILKKAVVRVFRDTHELKINAFTEIILSGHDEITRGLVEWYARRNVNRNRTRTQTGSISTSVRAGRRRVVEIASLTRSNGNWKGDGGRFVVSGKVKGFMDSW</sequence>
<dbReference type="AlphaFoldDB" id="A0A0N5C2S4"/>
<accession>A0A0N5C2S4</accession>
<dbReference type="STRING" id="174720.A0A0N5C2S4"/>
<dbReference type="InterPro" id="IPR012340">
    <property type="entry name" value="NA-bd_OB-fold"/>
</dbReference>
<dbReference type="GO" id="GO:0003677">
    <property type="term" value="F:DNA binding"/>
    <property type="evidence" value="ECO:0007669"/>
    <property type="project" value="UniProtKB-KW"/>
</dbReference>
<feature type="domain" description="Replication protein A OB" evidence="2">
    <location>
        <begin position="144"/>
        <end position="218"/>
    </location>
</feature>
<protein>
    <submittedName>
        <fullName evidence="4">REPA_OB_2 domain-containing protein</fullName>
    </submittedName>
</protein>
<dbReference type="Proteomes" id="UP000046392">
    <property type="component" value="Unplaced"/>
</dbReference>
<dbReference type="Gene3D" id="2.40.50.140">
    <property type="entry name" value="Nucleic acid-binding proteins"/>
    <property type="match status" value="2"/>
</dbReference>